<feature type="transmembrane region" description="Helical" evidence="1">
    <location>
        <begin position="44"/>
        <end position="64"/>
    </location>
</feature>
<evidence type="ECO:0000313" key="3">
    <source>
        <dbReference type="Proteomes" id="UP001224890"/>
    </source>
</evidence>
<sequence length="121" mass="13487">MPTRRGRSNLILAHLSVFLPGLSHLLVSAGPPLARVPRSQCPTAAPIMLLLVEGPFIAFIPEIWSGPPHLATAMMFMRKELGSSLLRYLCWTAFCTMLAMPESITPYRKELSIVKRKPRFA</sequence>
<protein>
    <submittedName>
        <fullName evidence="2">Uncharacterized protein</fullName>
    </submittedName>
</protein>
<name>A0AAJ0AUF7_9PEZI</name>
<dbReference type="EMBL" id="JAHMHR010000012">
    <property type="protein sequence ID" value="KAK1688339.1"/>
    <property type="molecule type" value="Genomic_DNA"/>
</dbReference>
<keyword evidence="1" id="KW-1133">Transmembrane helix</keyword>
<organism evidence="2 3">
    <name type="scientific">Colletotrichum godetiae</name>
    <dbReference type="NCBI Taxonomy" id="1209918"/>
    <lineage>
        <taxon>Eukaryota</taxon>
        <taxon>Fungi</taxon>
        <taxon>Dikarya</taxon>
        <taxon>Ascomycota</taxon>
        <taxon>Pezizomycotina</taxon>
        <taxon>Sordariomycetes</taxon>
        <taxon>Hypocreomycetidae</taxon>
        <taxon>Glomerellales</taxon>
        <taxon>Glomerellaceae</taxon>
        <taxon>Colletotrichum</taxon>
        <taxon>Colletotrichum acutatum species complex</taxon>
    </lineage>
</organism>
<accession>A0AAJ0AUF7</accession>
<gene>
    <name evidence="2" type="ORF">BDP55DRAFT_657677</name>
</gene>
<dbReference type="GeneID" id="85458948"/>
<evidence type="ECO:0000256" key="1">
    <source>
        <dbReference type="SAM" id="Phobius"/>
    </source>
</evidence>
<reference evidence="2" key="1">
    <citation type="submission" date="2021-06" db="EMBL/GenBank/DDBJ databases">
        <title>Comparative genomics, transcriptomics and evolutionary studies reveal genomic signatures of adaptation to plant cell wall in hemibiotrophic fungi.</title>
        <authorList>
            <consortium name="DOE Joint Genome Institute"/>
            <person name="Baroncelli R."/>
            <person name="Diaz J.F."/>
            <person name="Benocci T."/>
            <person name="Peng M."/>
            <person name="Battaglia E."/>
            <person name="Haridas S."/>
            <person name="Andreopoulos W."/>
            <person name="Labutti K."/>
            <person name="Pangilinan J."/>
            <person name="Floch G.L."/>
            <person name="Makela M.R."/>
            <person name="Henrissat B."/>
            <person name="Grigoriev I.V."/>
            <person name="Crouch J.A."/>
            <person name="De Vries R.P."/>
            <person name="Sukno S.A."/>
            <person name="Thon M.R."/>
        </authorList>
    </citation>
    <scope>NUCLEOTIDE SEQUENCE</scope>
    <source>
        <strain evidence="2">CBS 193.32</strain>
    </source>
</reference>
<keyword evidence="1" id="KW-0472">Membrane</keyword>
<evidence type="ECO:0000313" key="2">
    <source>
        <dbReference type="EMBL" id="KAK1688339.1"/>
    </source>
</evidence>
<dbReference type="AlphaFoldDB" id="A0AAJ0AUF7"/>
<comment type="caution">
    <text evidence="2">The sequence shown here is derived from an EMBL/GenBank/DDBJ whole genome shotgun (WGS) entry which is preliminary data.</text>
</comment>
<keyword evidence="3" id="KW-1185">Reference proteome</keyword>
<proteinExistence type="predicted"/>
<dbReference type="Proteomes" id="UP001224890">
    <property type="component" value="Unassembled WGS sequence"/>
</dbReference>
<keyword evidence="1" id="KW-0812">Transmembrane</keyword>
<dbReference type="RefSeq" id="XP_060432034.1">
    <property type="nucleotide sequence ID" value="XM_060574422.1"/>
</dbReference>